<dbReference type="NCBIfam" id="NF037970">
    <property type="entry name" value="vanZ_1"/>
    <property type="match status" value="1"/>
</dbReference>
<dbReference type="PANTHER" id="PTHR28008:SF1">
    <property type="entry name" value="DOMAIN PROTEIN, PUTATIVE (AFU_ORTHOLOGUE AFUA_3G10980)-RELATED"/>
    <property type="match status" value="1"/>
</dbReference>
<dbReference type="AlphaFoldDB" id="A0ABD6CCA1"/>
<dbReference type="RefSeq" id="WP_247373993.1">
    <property type="nucleotide sequence ID" value="NZ_JALLGV010000001.1"/>
</dbReference>
<sequence length="142" mass="15761">MVRVPLLPRWLRWVGACAVAAFIFYTSILTTPPPNPVVPGKPDLLPLDKWRHFLAYAALTGALVYATVDVDRSVRFRLLFVVGVAVLYGIGIEVGQSQIPNRYFSLGDAYANAIGTALVTPWYLVRSRIQFQPVLTRLAVFA</sequence>
<organism evidence="2 3">
    <name type="scientific">Halorientalis brevis</name>
    <dbReference type="NCBI Taxonomy" id="1126241"/>
    <lineage>
        <taxon>Archaea</taxon>
        <taxon>Methanobacteriati</taxon>
        <taxon>Methanobacteriota</taxon>
        <taxon>Stenosarchaea group</taxon>
        <taxon>Halobacteria</taxon>
        <taxon>Halobacteriales</taxon>
        <taxon>Haloarculaceae</taxon>
        <taxon>Halorientalis</taxon>
    </lineage>
</organism>
<evidence type="ECO:0000313" key="2">
    <source>
        <dbReference type="EMBL" id="MFD1587311.1"/>
    </source>
</evidence>
<reference evidence="2 3" key="1">
    <citation type="journal article" date="2019" name="Int. J. Syst. Evol. Microbiol.">
        <title>The Global Catalogue of Microorganisms (GCM) 10K type strain sequencing project: providing services to taxonomists for standard genome sequencing and annotation.</title>
        <authorList>
            <consortium name="The Broad Institute Genomics Platform"/>
            <consortium name="The Broad Institute Genome Sequencing Center for Infectious Disease"/>
            <person name="Wu L."/>
            <person name="Ma J."/>
        </authorList>
    </citation>
    <scope>NUCLEOTIDE SEQUENCE [LARGE SCALE GENOMIC DNA]</scope>
    <source>
        <strain evidence="2 3">CGMCC 1.12125</strain>
    </source>
</reference>
<keyword evidence="3" id="KW-1185">Reference proteome</keyword>
<comment type="caution">
    <text evidence="2">The sequence shown here is derived from an EMBL/GenBank/DDBJ whole genome shotgun (WGS) entry which is preliminary data.</text>
</comment>
<evidence type="ECO:0000256" key="1">
    <source>
        <dbReference type="SAM" id="Phobius"/>
    </source>
</evidence>
<dbReference type="EMBL" id="JBHUDJ010000003">
    <property type="protein sequence ID" value="MFD1587311.1"/>
    <property type="molecule type" value="Genomic_DNA"/>
</dbReference>
<dbReference type="Proteomes" id="UP001597119">
    <property type="component" value="Unassembled WGS sequence"/>
</dbReference>
<accession>A0ABD6CCA1</accession>
<name>A0ABD6CCA1_9EURY</name>
<dbReference type="PANTHER" id="PTHR28008">
    <property type="entry name" value="DOMAIN PROTEIN, PUTATIVE (AFU_ORTHOLOGUE AFUA_3G10980)-RELATED"/>
    <property type="match status" value="1"/>
</dbReference>
<proteinExistence type="predicted"/>
<keyword evidence="1" id="KW-0812">Transmembrane</keyword>
<keyword evidence="1" id="KW-1133">Transmembrane helix</keyword>
<gene>
    <name evidence="2" type="ORF">ACFR9U_09970</name>
</gene>
<feature type="transmembrane region" description="Helical" evidence="1">
    <location>
        <begin position="109"/>
        <end position="125"/>
    </location>
</feature>
<feature type="transmembrane region" description="Helical" evidence="1">
    <location>
        <begin position="12"/>
        <end position="30"/>
    </location>
</feature>
<feature type="transmembrane region" description="Helical" evidence="1">
    <location>
        <begin position="50"/>
        <end position="66"/>
    </location>
</feature>
<evidence type="ECO:0000313" key="3">
    <source>
        <dbReference type="Proteomes" id="UP001597119"/>
    </source>
</evidence>
<protein>
    <submittedName>
        <fullName evidence="2">VanZ family protein</fullName>
    </submittedName>
</protein>
<feature type="transmembrane region" description="Helical" evidence="1">
    <location>
        <begin position="78"/>
        <end position="97"/>
    </location>
</feature>
<keyword evidence="1" id="KW-0472">Membrane</keyword>